<dbReference type="EMBL" id="AEJC01000137">
    <property type="protein sequence ID" value="EKX67617.1"/>
    <property type="molecule type" value="Genomic_DNA"/>
</dbReference>
<feature type="signal peptide" evidence="2">
    <location>
        <begin position="1"/>
        <end position="34"/>
    </location>
</feature>
<protein>
    <submittedName>
        <fullName evidence="3">Uncharacterized protein</fullName>
    </submittedName>
</protein>
<sequence>MSQRRERSRAIRLIPTAVIAALLATVTAIVPAEAASPAAIQDTAVQAQNDGGAQEQLRSYATSGSDRPTAKPEQKQALAAAPETCTEPNAEGTSVCVQETKPADLPEHLAQNSLGAQAVDPPQWCEDANGIILGTRTQICLVTGLTYTTTRTVNGTTTVTGEADMVVINYSYSYSYSYSYTGLPTFAHQLELSMYGGWGDAQKASVDGQATLSGSCTLESSSFPAQPLLPLNSWRSGEAFFDTTATAAGAIGNCATYWYLTFTNAGYPAAVTSYDLNEFRCDNATAGRATVGCVVPWYASELVYSSASYPSLASHVQRAQASGLPGATFANPLTRTEDDTIINTNRQMACGDAPSITGLSCDEYPIARSREGLSSGGTRRTFDRCQIPNVSAVRNSSHVSDLLLSHRPQGEAPERSAANHAATVSEGDGKRCSFVTFGTGSLDQSAVLTRIWWGVSRPSGARDPVYTFADHELDDRARSGPATR</sequence>
<feature type="chain" id="PRO_5003952837" evidence="2">
    <location>
        <begin position="35"/>
        <end position="484"/>
    </location>
</feature>
<gene>
    <name evidence="3" type="ORF">STRIP9103_09608</name>
</gene>
<keyword evidence="2" id="KW-0732">Signal</keyword>
<comment type="caution">
    <text evidence="3">The sequence shown here is derived from an EMBL/GenBank/DDBJ whole genome shotgun (WGS) entry which is preliminary data.</text>
</comment>
<name>L1L3W5_9ACTN</name>
<feature type="compositionally biased region" description="Polar residues" evidence="1">
    <location>
        <begin position="47"/>
        <end position="66"/>
    </location>
</feature>
<keyword evidence="4" id="KW-1185">Reference proteome</keyword>
<evidence type="ECO:0000256" key="1">
    <source>
        <dbReference type="SAM" id="MobiDB-lite"/>
    </source>
</evidence>
<evidence type="ECO:0000313" key="3">
    <source>
        <dbReference type="EMBL" id="EKX67617.1"/>
    </source>
</evidence>
<dbReference type="PATRIC" id="fig|698759.3.peg.1832"/>
<evidence type="ECO:0000313" key="4">
    <source>
        <dbReference type="Proteomes" id="UP000010411"/>
    </source>
</evidence>
<feature type="region of interest" description="Disordered" evidence="1">
    <location>
        <begin position="47"/>
        <end position="92"/>
    </location>
</feature>
<accession>L1L3W5</accession>
<proteinExistence type="predicted"/>
<dbReference type="Proteomes" id="UP000010411">
    <property type="component" value="Unassembled WGS sequence"/>
</dbReference>
<evidence type="ECO:0000256" key="2">
    <source>
        <dbReference type="SAM" id="SignalP"/>
    </source>
</evidence>
<organism evidence="3 4">
    <name type="scientific">Streptomyces ipomoeae 91-03</name>
    <dbReference type="NCBI Taxonomy" id="698759"/>
    <lineage>
        <taxon>Bacteria</taxon>
        <taxon>Bacillati</taxon>
        <taxon>Actinomycetota</taxon>
        <taxon>Actinomycetes</taxon>
        <taxon>Kitasatosporales</taxon>
        <taxon>Streptomycetaceae</taxon>
        <taxon>Streptomyces</taxon>
    </lineage>
</organism>
<reference evidence="3 4" key="1">
    <citation type="submission" date="2012-11" db="EMBL/GenBank/DDBJ databases">
        <authorList>
            <person name="Huguet-Tapia J.C."/>
            <person name="Durkin A.S."/>
            <person name="Pettis G.S."/>
            <person name="Badger J.H."/>
        </authorList>
    </citation>
    <scope>NUCLEOTIDE SEQUENCE [LARGE SCALE GENOMIC DNA]</scope>
    <source>
        <strain evidence="3 4">91-03</strain>
    </source>
</reference>
<dbReference type="AlphaFoldDB" id="L1L3W5"/>